<name>A0A8H5FJQ0_9AGAR</name>
<evidence type="ECO:0000313" key="2">
    <source>
        <dbReference type="Proteomes" id="UP000518752"/>
    </source>
</evidence>
<dbReference type="AlphaFoldDB" id="A0A8H5FJQ0"/>
<evidence type="ECO:0000313" key="1">
    <source>
        <dbReference type="EMBL" id="KAF5339715.1"/>
    </source>
</evidence>
<comment type="caution">
    <text evidence="1">The sequence shown here is derived from an EMBL/GenBank/DDBJ whole genome shotgun (WGS) entry which is preliminary data.</text>
</comment>
<dbReference type="Proteomes" id="UP000518752">
    <property type="component" value="Unassembled WGS sequence"/>
</dbReference>
<dbReference type="EMBL" id="JAACJN010000544">
    <property type="protein sequence ID" value="KAF5339715.1"/>
    <property type="molecule type" value="Genomic_DNA"/>
</dbReference>
<accession>A0A8H5FJQ0</accession>
<protein>
    <submittedName>
        <fullName evidence="1">Uncharacterized protein</fullName>
    </submittedName>
</protein>
<sequence>MVYLQTFGVHGCDLANAVPYQSPKATDGLSFPSNFYVVWNDCSIYSVHGSTLAHGFSVFRSETPLP</sequence>
<keyword evidence="2" id="KW-1185">Reference proteome</keyword>
<proteinExistence type="predicted"/>
<gene>
    <name evidence="1" type="ORF">D9757_015331</name>
</gene>
<organism evidence="1 2">
    <name type="scientific">Collybiopsis confluens</name>
    <dbReference type="NCBI Taxonomy" id="2823264"/>
    <lineage>
        <taxon>Eukaryota</taxon>
        <taxon>Fungi</taxon>
        <taxon>Dikarya</taxon>
        <taxon>Basidiomycota</taxon>
        <taxon>Agaricomycotina</taxon>
        <taxon>Agaricomycetes</taxon>
        <taxon>Agaricomycetidae</taxon>
        <taxon>Agaricales</taxon>
        <taxon>Marasmiineae</taxon>
        <taxon>Omphalotaceae</taxon>
        <taxon>Collybiopsis</taxon>
    </lineage>
</organism>
<reference evidence="1 2" key="1">
    <citation type="journal article" date="2020" name="ISME J.">
        <title>Uncovering the hidden diversity of litter-decomposition mechanisms in mushroom-forming fungi.</title>
        <authorList>
            <person name="Floudas D."/>
            <person name="Bentzer J."/>
            <person name="Ahren D."/>
            <person name="Johansson T."/>
            <person name="Persson P."/>
            <person name="Tunlid A."/>
        </authorList>
    </citation>
    <scope>NUCLEOTIDE SEQUENCE [LARGE SCALE GENOMIC DNA]</scope>
    <source>
        <strain evidence="1 2">CBS 406.79</strain>
    </source>
</reference>